<evidence type="ECO:0000313" key="3">
    <source>
        <dbReference type="Proteomes" id="UP000800097"/>
    </source>
</evidence>
<dbReference type="AlphaFoldDB" id="A0A6A6JJM9"/>
<feature type="region of interest" description="Disordered" evidence="1">
    <location>
        <begin position="32"/>
        <end position="446"/>
    </location>
</feature>
<protein>
    <submittedName>
        <fullName evidence="2">Uncharacterized protein</fullName>
    </submittedName>
</protein>
<feature type="compositionally biased region" description="Polar residues" evidence="1">
    <location>
        <begin position="290"/>
        <end position="303"/>
    </location>
</feature>
<evidence type="ECO:0000256" key="1">
    <source>
        <dbReference type="SAM" id="MobiDB-lite"/>
    </source>
</evidence>
<dbReference type="EMBL" id="ML986495">
    <property type="protein sequence ID" value="KAF2275896.1"/>
    <property type="molecule type" value="Genomic_DNA"/>
</dbReference>
<evidence type="ECO:0000313" key="2">
    <source>
        <dbReference type="EMBL" id="KAF2275896.1"/>
    </source>
</evidence>
<feature type="compositionally biased region" description="Low complexity" evidence="1">
    <location>
        <begin position="519"/>
        <end position="563"/>
    </location>
</feature>
<feature type="compositionally biased region" description="Basic and acidic residues" evidence="1">
    <location>
        <begin position="397"/>
        <end position="406"/>
    </location>
</feature>
<dbReference type="GeneID" id="54556130"/>
<feature type="compositionally biased region" description="Pro residues" evidence="1">
    <location>
        <begin position="40"/>
        <end position="55"/>
    </location>
</feature>
<feature type="compositionally biased region" description="Basic and acidic residues" evidence="1">
    <location>
        <begin position="157"/>
        <end position="170"/>
    </location>
</feature>
<gene>
    <name evidence="2" type="ORF">EI97DRAFT_60161</name>
</gene>
<dbReference type="InterPro" id="IPR011011">
    <property type="entry name" value="Znf_FYVE_PHD"/>
</dbReference>
<feature type="compositionally biased region" description="Basic and acidic residues" evidence="1">
    <location>
        <begin position="433"/>
        <end position="446"/>
    </location>
</feature>
<feature type="region of interest" description="Disordered" evidence="1">
    <location>
        <begin position="515"/>
        <end position="563"/>
    </location>
</feature>
<dbReference type="Proteomes" id="UP000800097">
    <property type="component" value="Unassembled WGS sequence"/>
</dbReference>
<dbReference type="SUPFAM" id="SSF57903">
    <property type="entry name" value="FYVE/PHD zinc finger"/>
    <property type="match status" value="1"/>
</dbReference>
<feature type="compositionally biased region" description="Low complexity" evidence="1">
    <location>
        <begin position="423"/>
        <end position="432"/>
    </location>
</feature>
<dbReference type="OrthoDB" id="5425130at2759"/>
<reference evidence="2" key="1">
    <citation type="journal article" date="2020" name="Stud. Mycol.">
        <title>101 Dothideomycetes genomes: a test case for predicting lifestyles and emergence of pathogens.</title>
        <authorList>
            <person name="Haridas S."/>
            <person name="Albert R."/>
            <person name="Binder M."/>
            <person name="Bloem J."/>
            <person name="Labutti K."/>
            <person name="Salamov A."/>
            <person name="Andreopoulos B."/>
            <person name="Baker S."/>
            <person name="Barry K."/>
            <person name="Bills G."/>
            <person name="Bluhm B."/>
            <person name="Cannon C."/>
            <person name="Castanera R."/>
            <person name="Culley D."/>
            <person name="Daum C."/>
            <person name="Ezra D."/>
            <person name="Gonzalez J."/>
            <person name="Henrissat B."/>
            <person name="Kuo A."/>
            <person name="Liang C."/>
            <person name="Lipzen A."/>
            <person name="Lutzoni F."/>
            <person name="Magnuson J."/>
            <person name="Mondo S."/>
            <person name="Nolan M."/>
            <person name="Ohm R."/>
            <person name="Pangilinan J."/>
            <person name="Park H.-J."/>
            <person name="Ramirez L."/>
            <person name="Alfaro M."/>
            <person name="Sun H."/>
            <person name="Tritt A."/>
            <person name="Yoshinaga Y."/>
            <person name="Zwiers L.-H."/>
            <person name="Turgeon B."/>
            <person name="Goodwin S."/>
            <person name="Spatafora J."/>
            <person name="Crous P."/>
            <person name="Grigoriev I."/>
        </authorList>
    </citation>
    <scope>NUCLEOTIDE SEQUENCE</scope>
    <source>
        <strain evidence="2">CBS 379.55</strain>
    </source>
</reference>
<feature type="compositionally biased region" description="Basic and acidic residues" evidence="1">
    <location>
        <begin position="181"/>
        <end position="207"/>
    </location>
</feature>
<sequence length="654" mass="70729">MTEVMIPSNFGLSVPSSRQDVISALLNEYGTSFGQTEPPSWSPVPAPKELPPPPQGSHEKPLPSAMSMRFQLRVDDAGSFDGRRKNSIESRTRIISRSMIRQSKPPSLKLLASNGSTAIVPPSPVPQAPPAPPKEQPSFPPRSQSLQDRPLPPPPPEKSELRVSIQRDSRSTMGHHQSKSSRKDSKGPDDLQEPPRPKEVSPQERTAKIARKPLPQPSFPKRFASLADLKNGPRGKLAAAAAAASKLIGTDPETDLDSSRATGVSEEQPVTAFERVSKTSQRSAPEREAPSQTASSATRTNNLPPTPDDLPAVVDNNNNTDTSKRIGLPGAPRRIYPGLPSNPRRSKTQAQEVAPPARTSQGNKSDAGSRVVKSSEPEVSAPVAPPKPTVITPEATPELKEGKRVQQEANPLSEPEDPANMPTATTRSSKSSTRVEEAAPPPSRKELAEWEAVSKEFLQQPRPTQTLASTIAAALKEPESPVSPLSVDEKITRRPFSYQQLQTVPQVLPQPQFAHAWRQQPPQQMAQQQQQQILQQQQSEAQHSSQPTISISRPSPSTSPTTIRFPLAAPATFIPLTQQPLPQPPAPLLPSHHNCYTSHANFAISTPRSQPPSCMVCGLSTPGTVRATCSFCLLVVCGACREELMRVPGRRGGD</sequence>
<keyword evidence="3" id="KW-1185">Reference proteome</keyword>
<dbReference type="RefSeq" id="XP_033653435.1">
    <property type="nucleotide sequence ID" value="XM_033802955.1"/>
</dbReference>
<feature type="compositionally biased region" description="Basic and acidic residues" evidence="1">
    <location>
        <begin position="72"/>
        <end position="92"/>
    </location>
</feature>
<name>A0A6A6JJM9_WESOR</name>
<organism evidence="2 3">
    <name type="scientific">Westerdykella ornata</name>
    <dbReference type="NCBI Taxonomy" id="318751"/>
    <lineage>
        <taxon>Eukaryota</taxon>
        <taxon>Fungi</taxon>
        <taxon>Dikarya</taxon>
        <taxon>Ascomycota</taxon>
        <taxon>Pezizomycotina</taxon>
        <taxon>Dothideomycetes</taxon>
        <taxon>Pleosporomycetidae</taxon>
        <taxon>Pleosporales</taxon>
        <taxon>Sporormiaceae</taxon>
        <taxon>Westerdykella</taxon>
    </lineage>
</organism>
<proteinExistence type="predicted"/>
<feature type="compositionally biased region" description="Pro residues" evidence="1">
    <location>
        <begin position="121"/>
        <end position="140"/>
    </location>
</feature>
<accession>A0A6A6JJM9</accession>